<evidence type="ECO:0000256" key="1">
    <source>
        <dbReference type="SAM" id="MobiDB-lite"/>
    </source>
</evidence>
<evidence type="ECO:0000313" key="2">
    <source>
        <dbReference type="EMBL" id="SIQ64848.1"/>
    </source>
</evidence>
<dbReference type="Proteomes" id="UP000185669">
    <property type="component" value="Unassembled WGS sequence"/>
</dbReference>
<dbReference type="EMBL" id="FTNC01000006">
    <property type="protein sequence ID" value="SIQ64848.1"/>
    <property type="molecule type" value="Genomic_DNA"/>
</dbReference>
<evidence type="ECO:0000313" key="3">
    <source>
        <dbReference type="Proteomes" id="UP000185669"/>
    </source>
</evidence>
<feature type="region of interest" description="Disordered" evidence="1">
    <location>
        <begin position="48"/>
        <end position="67"/>
    </location>
</feature>
<keyword evidence="3" id="KW-1185">Reference proteome</keyword>
<gene>
    <name evidence="2" type="ORF">SAMN05421834_106145</name>
</gene>
<protein>
    <submittedName>
        <fullName evidence="2">Putative motility protein</fullName>
    </submittedName>
</protein>
<dbReference type="STRING" id="56779.SAMN05421834_106145"/>
<organism evidence="2 3">
    <name type="scientific">Halanaerobium kushneri</name>
    <dbReference type="NCBI Taxonomy" id="56779"/>
    <lineage>
        <taxon>Bacteria</taxon>
        <taxon>Bacillati</taxon>
        <taxon>Bacillota</taxon>
        <taxon>Clostridia</taxon>
        <taxon>Halanaerobiales</taxon>
        <taxon>Halanaerobiaceae</taxon>
        <taxon>Halanaerobium</taxon>
    </lineage>
</organism>
<dbReference type="AlphaFoldDB" id="A0A1N6UGN7"/>
<reference evidence="3" key="1">
    <citation type="submission" date="2017-01" db="EMBL/GenBank/DDBJ databases">
        <authorList>
            <person name="Varghese N."/>
            <person name="Submissions S."/>
        </authorList>
    </citation>
    <scope>NUCLEOTIDE SEQUENCE [LARGE SCALE GENOMIC DNA]</scope>
    <source>
        <strain evidence="3">ATCC 700103</strain>
    </source>
</reference>
<dbReference type="RefSeq" id="WP_076544466.1">
    <property type="nucleotide sequence ID" value="NZ_FTNC01000006.1"/>
</dbReference>
<proteinExistence type="predicted"/>
<name>A0A1N6UGN7_9FIRM</name>
<sequence length="67" mass="6949">MSSVNAAMQNQIASIQQALSISGMQKAMGQSADQVSKLVEGMKETSQAVQQARAAGPGRGQNINLMA</sequence>
<dbReference type="OrthoDB" id="2112601at2"/>
<accession>A0A1N6UGN7</accession>